<evidence type="ECO:0000313" key="2">
    <source>
        <dbReference type="Proteomes" id="UP001243717"/>
    </source>
</evidence>
<sequence>MLKRIIPFLGLAVVLVSAIAFGVYTYLKWQNNARLETWQANYEQAAELLEAGEASAALDLLNTHFNPQLAGPAQQSWPPLMVQAAIESHAYSQLESLIVKYPGVLAQNESAALWWLRVQIHLDASEPADKLKAHWPESKREQPNRWYLLEADTLIRAGDNEAALDSLNGWQGEGHDEVNRQLRIALLAGNDSTAIIAALNAAYVAMPRSAELRAISAEFLERMGDATQARRNYMAAFLLEPANPLYTELLAKFYLRTMALPQAIQTWRDGYATSGDQRAWWNAWFWERVTRSRGEPMTPAVGEWWGALTVSLATTPIDAFLPEQFLAEHPRPPAILNNNQAYHWLWALDLIRIQDETAALQVLRSMPKERVPVAPELQATLTALIEWRVEGTWPRGMAFNAGPRVHRWLRFLESYRPENPSHAVDALSPMESFLASDYAVGSLLLANGWIAAADRILPGPVPERLYVNQAALNWLPFADVKSQAALHGSETGLKRSQAYPEDPAVQGFRGELLLLTGDTEAGLAQLNRSIATAGPVGYRAAYLAALGALEQQDWPQLKAIFTQRSDLAKAVSGRELQARAALAQGQTSLATEIYTSLGAESVEGSVYSYRSALAANDLTKAREVLTTLIRLAPNEPKFYQWLDELNAQHE</sequence>
<dbReference type="Proteomes" id="UP001243717">
    <property type="component" value="Unassembled WGS sequence"/>
</dbReference>
<dbReference type="RefSeq" id="WP_308984287.1">
    <property type="nucleotide sequence ID" value="NZ_JARXIC010000006.1"/>
</dbReference>
<dbReference type="InterPro" id="IPR011990">
    <property type="entry name" value="TPR-like_helical_dom_sf"/>
</dbReference>
<evidence type="ECO:0000313" key="1">
    <source>
        <dbReference type="EMBL" id="MDQ8193800.1"/>
    </source>
</evidence>
<dbReference type="Gene3D" id="1.25.40.10">
    <property type="entry name" value="Tetratricopeptide repeat domain"/>
    <property type="match status" value="1"/>
</dbReference>
<reference evidence="1 2" key="1">
    <citation type="submission" date="2023-04" db="EMBL/GenBank/DDBJ databases">
        <title>A novel bacteria isolated from coastal sediment.</title>
        <authorList>
            <person name="Liu X.-J."/>
            <person name="Du Z.-J."/>
        </authorList>
    </citation>
    <scope>NUCLEOTIDE SEQUENCE [LARGE SCALE GENOMIC DNA]</scope>
    <source>
        <strain evidence="1 2">SDUM461004</strain>
    </source>
</reference>
<evidence type="ECO:0008006" key="3">
    <source>
        <dbReference type="Google" id="ProtNLM"/>
    </source>
</evidence>
<keyword evidence="2" id="KW-1185">Reference proteome</keyword>
<organism evidence="1 2">
    <name type="scientific">Thalassobacterium sedimentorum</name>
    <dbReference type="NCBI Taxonomy" id="3041258"/>
    <lineage>
        <taxon>Bacteria</taxon>
        <taxon>Pseudomonadati</taxon>
        <taxon>Verrucomicrobiota</taxon>
        <taxon>Opitutia</taxon>
        <taxon>Puniceicoccales</taxon>
        <taxon>Coraliomargaritaceae</taxon>
        <taxon>Thalassobacterium</taxon>
    </lineage>
</organism>
<comment type="caution">
    <text evidence="1">The sequence shown here is derived from an EMBL/GenBank/DDBJ whole genome shotgun (WGS) entry which is preliminary data.</text>
</comment>
<name>A0ABU1AG86_9BACT</name>
<accession>A0ABU1AG86</accession>
<proteinExistence type="predicted"/>
<gene>
    <name evidence="1" type="ORF">QEH59_05160</name>
</gene>
<protein>
    <recommendedName>
        <fullName evidence="3">Tetratricopeptide repeat protein</fullName>
    </recommendedName>
</protein>
<dbReference type="EMBL" id="JARXIC010000006">
    <property type="protein sequence ID" value="MDQ8193800.1"/>
    <property type="molecule type" value="Genomic_DNA"/>
</dbReference>